<sequence length="72" mass="8028">MFPKSRFCQVLGEKGAESTSRADRRATLHPIDRRRSLSPTHPPDAGTATRADGSNDARYHRLPLGEPWIMAL</sequence>
<reference evidence="2 3" key="1">
    <citation type="journal article" date="2020" name="Phytopathology">
        <title>Genome Sequence Resources of Colletotrichum truncatum, C. plurivorum, C. musicola, and C. sojae: Four Species Pathogenic to Soybean (Glycine max).</title>
        <authorList>
            <person name="Rogerio F."/>
            <person name="Boufleur T.R."/>
            <person name="Ciampi-Guillardi M."/>
            <person name="Sukno S.A."/>
            <person name="Thon M.R."/>
            <person name="Massola Junior N.S."/>
            <person name="Baroncelli R."/>
        </authorList>
    </citation>
    <scope>NUCLEOTIDE SEQUENCE [LARGE SCALE GENOMIC DNA]</scope>
    <source>
        <strain evidence="2 3">LFN0009</strain>
    </source>
</reference>
<proteinExistence type="predicted"/>
<name>A0A8H6IRL7_9PEZI</name>
<evidence type="ECO:0000313" key="3">
    <source>
        <dbReference type="Proteomes" id="UP000652219"/>
    </source>
</evidence>
<dbReference type="AlphaFoldDB" id="A0A8H6IRL7"/>
<protein>
    <submittedName>
        <fullName evidence="2">Uncharacterized protein</fullName>
    </submittedName>
</protein>
<evidence type="ECO:0000256" key="1">
    <source>
        <dbReference type="SAM" id="MobiDB-lite"/>
    </source>
</evidence>
<dbReference type="EMBL" id="WIGN01000421">
    <property type="protein sequence ID" value="KAF6793806.1"/>
    <property type="molecule type" value="Genomic_DNA"/>
</dbReference>
<comment type="caution">
    <text evidence="2">The sequence shown here is derived from an EMBL/GenBank/DDBJ whole genome shotgun (WGS) entry which is preliminary data.</text>
</comment>
<dbReference type="Proteomes" id="UP000652219">
    <property type="component" value="Unassembled WGS sequence"/>
</dbReference>
<feature type="region of interest" description="Disordered" evidence="1">
    <location>
        <begin position="1"/>
        <end position="58"/>
    </location>
</feature>
<gene>
    <name evidence="2" type="ORF">CSOJ01_13805</name>
</gene>
<keyword evidence="3" id="KW-1185">Reference proteome</keyword>
<evidence type="ECO:0000313" key="2">
    <source>
        <dbReference type="EMBL" id="KAF6793806.1"/>
    </source>
</evidence>
<feature type="compositionally biased region" description="Basic and acidic residues" evidence="1">
    <location>
        <begin position="14"/>
        <end position="35"/>
    </location>
</feature>
<accession>A0A8H6IRL7</accession>
<organism evidence="2 3">
    <name type="scientific">Colletotrichum sojae</name>
    <dbReference type="NCBI Taxonomy" id="2175907"/>
    <lineage>
        <taxon>Eukaryota</taxon>
        <taxon>Fungi</taxon>
        <taxon>Dikarya</taxon>
        <taxon>Ascomycota</taxon>
        <taxon>Pezizomycotina</taxon>
        <taxon>Sordariomycetes</taxon>
        <taxon>Hypocreomycetidae</taxon>
        <taxon>Glomerellales</taxon>
        <taxon>Glomerellaceae</taxon>
        <taxon>Colletotrichum</taxon>
        <taxon>Colletotrichum orchidearum species complex</taxon>
    </lineage>
</organism>